<proteinExistence type="predicted"/>
<dbReference type="Proteomes" id="UP000028135">
    <property type="component" value="Unassembled WGS sequence"/>
</dbReference>
<feature type="compositionally biased region" description="Pro residues" evidence="1">
    <location>
        <begin position="16"/>
        <end position="25"/>
    </location>
</feature>
<comment type="caution">
    <text evidence="2">The sequence shown here is derived from an EMBL/GenBank/DDBJ whole genome shotgun (WGS) entry which is preliminary data.</text>
</comment>
<evidence type="ECO:0000313" key="3">
    <source>
        <dbReference type="Proteomes" id="UP000028135"/>
    </source>
</evidence>
<feature type="compositionally biased region" description="Low complexity" evidence="1">
    <location>
        <begin position="35"/>
        <end position="44"/>
    </location>
</feature>
<protein>
    <submittedName>
        <fullName evidence="2">Uncharacterized protein</fullName>
    </submittedName>
</protein>
<evidence type="ECO:0000313" key="2">
    <source>
        <dbReference type="EMBL" id="KER38096.1"/>
    </source>
</evidence>
<reference evidence="2 3" key="1">
    <citation type="submission" date="2014-05" db="EMBL/GenBank/DDBJ databases">
        <title>Genome Announcement of Sphingobium lucknowense F2.</title>
        <authorList>
            <person name="Lal R."/>
            <person name="Negi V."/>
            <person name="Lata P."/>
            <person name="Sangwan N."/>
            <person name="Gupta S.K."/>
            <person name="Rao D.L.N."/>
            <person name="Das S."/>
        </authorList>
    </citation>
    <scope>NUCLEOTIDE SEQUENCE [LARGE SCALE GENOMIC DNA]</scope>
    <source>
        <strain evidence="2 3">F2</strain>
    </source>
</reference>
<gene>
    <name evidence="2" type="ORF">AL00_01840</name>
</gene>
<dbReference type="RefSeq" id="WP_025160978.1">
    <property type="nucleotide sequence ID" value="NZ_JANF02000004.1"/>
</dbReference>
<name>A0A8E0WVD6_9SPHN</name>
<evidence type="ECO:0000256" key="1">
    <source>
        <dbReference type="SAM" id="MobiDB-lite"/>
    </source>
</evidence>
<dbReference type="AlphaFoldDB" id="A0A8E0WVD6"/>
<accession>A0A8E0WVD6</accession>
<sequence>MATQPGAPGPDIIQPQSPPETPVPIRPEETPLPDDPTVLPDQPDIANPGVAPIELPPTP</sequence>
<organism evidence="2 3">
    <name type="scientific">Sphingobium indicum F2</name>
    <dbReference type="NCBI Taxonomy" id="1450518"/>
    <lineage>
        <taxon>Bacteria</taxon>
        <taxon>Pseudomonadati</taxon>
        <taxon>Pseudomonadota</taxon>
        <taxon>Alphaproteobacteria</taxon>
        <taxon>Sphingomonadales</taxon>
        <taxon>Sphingomonadaceae</taxon>
        <taxon>Sphingobium</taxon>
    </lineage>
</organism>
<feature type="region of interest" description="Disordered" evidence="1">
    <location>
        <begin position="1"/>
        <end position="59"/>
    </location>
</feature>
<dbReference type="EMBL" id="JANF02000004">
    <property type="protein sequence ID" value="KER38096.1"/>
    <property type="molecule type" value="Genomic_DNA"/>
</dbReference>